<evidence type="ECO:0000313" key="8">
    <source>
        <dbReference type="Proteomes" id="UP000184207"/>
    </source>
</evidence>
<dbReference type="RefSeq" id="WP_072759719.1">
    <property type="nucleotide sequence ID" value="NZ_FRDJ01000007.1"/>
</dbReference>
<feature type="transmembrane region" description="Helical" evidence="6">
    <location>
        <begin position="151"/>
        <end position="175"/>
    </location>
</feature>
<keyword evidence="8" id="KW-1185">Reference proteome</keyword>
<feature type="transmembrane region" description="Helical" evidence="6">
    <location>
        <begin position="79"/>
        <end position="97"/>
    </location>
</feature>
<evidence type="ECO:0000256" key="3">
    <source>
        <dbReference type="ARBA" id="ARBA00022692"/>
    </source>
</evidence>
<sequence length="347" mass="39242">MNLKKILINVIIAVIIGLAIVNIVGLFFAKQDPITALRSFPLKGFGILIVLLFLDYSIQAIRTMVFVRFMGYRLSFWRSFENFFFTIFFSFVTPMSIGGQPFQIYHLTKNGISSHDATNISIVRMFEGIIIVSVVDIIFLKDVVGILRGTVGLSVIIVGFLVTLGISIAGFIAFVNKEFLYKIFKFFLKFTKSEKIQEKEIKALAWLDNMSASTKTLLLKNYWIVLVDVALGILVSVLSPLMLKLSIEYVSHVKVPLTTIWGVISMLNTIVYYVPTPGSSGGIEGFYQMVFSHIYGARASMTGIFVFRLVTYYLIIFIGLFLMMRFTRFKEEVESVGQEGRSMDDNK</sequence>
<dbReference type="AlphaFoldDB" id="A0A1M7SY00"/>
<evidence type="ECO:0008006" key="9">
    <source>
        <dbReference type="Google" id="ProtNLM"/>
    </source>
</evidence>
<evidence type="ECO:0000256" key="4">
    <source>
        <dbReference type="ARBA" id="ARBA00022989"/>
    </source>
</evidence>
<dbReference type="PANTHER" id="PTHR37693">
    <property type="entry name" value="PHOSPHATIDYLGLYCEROL LYSYLTRANSFERASE"/>
    <property type="match status" value="1"/>
</dbReference>
<feature type="transmembrane region" description="Helical" evidence="6">
    <location>
        <begin position="222"/>
        <end position="243"/>
    </location>
</feature>
<dbReference type="Proteomes" id="UP000184207">
    <property type="component" value="Unassembled WGS sequence"/>
</dbReference>
<evidence type="ECO:0000313" key="7">
    <source>
        <dbReference type="EMBL" id="SHN63385.1"/>
    </source>
</evidence>
<dbReference type="EMBL" id="FRDJ01000007">
    <property type="protein sequence ID" value="SHN63385.1"/>
    <property type="molecule type" value="Genomic_DNA"/>
</dbReference>
<gene>
    <name evidence="7" type="ORF">SAMN02745226_01346</name>
</gene>
<organism evidence="7 8">
    <name type="scientific">Fervidobacterium gondwanense DSM 13020</name>
    <dbReference type="NCBI Taxonomy" id="1121883"/>
    <lineage>
        <taxon>Bacteria</taxon>
        <taxon>Thermotogati</taxon>
        <taxon>Thermotogota</taxon>
        <taxon>Thermotogae</taxon>
        <taxon>Thermotogales</taxon>
        <taxon>Fervidobacteriaceae</taxon>
        <taxon>Fervidobacterium</taxon>
    </lineage>
</organism>
<feature type="transmembrane region" description="Helical" evidence="6">
    <location>
        <begin position="117"/>
        <end position="139"/>
    </location>
</feature>
<reference evidence="8" key="1">
    <citation type="submission" date="2016-12" db="EMBL/GenBank/DDBJ databases">
        <authorList>
            <person name="Varghese N."/>
            <person name="Submissions S."/>
        </authorList>
    </citation>
    <scope>NUCLEOTIDE SEQUENCE [LARGE SCALE GENOMIC DNA]</scope>
    <source>
        <strain evidence="8">DSM 13020</strain>
    </source>
</reference>
<evidence type="ECO:0000256" key="1">
    <source>
        <dbReference type="ARBA" id="ARBA00004651"/>
    </source>
</evidence>
<keyword evidence="5 6" id="KW-0472">Membrane</keyword>
<dbReference type="PANTHER" id="PTHR37693:SF1">
    <property type="entry name" value="INTEGRAL MEMBRANE PROTEIN"/>
    <property type="match status" value="1"/>
</dbReference>
<feature type="transmembrane region" description="Helical" evidence="6">
    <location>
        <begin position="255"/>
        <end position="275"/>
    </location>
</feature>
<name>A0A1M7SY00_FERGO</name>
<dbReference type="STRING" id="1121883.SAMN02745226_01346"/>
<dbReference type="NCBIfam" id="TIGR00374">
    <property type="entry name" value="flippase-like domain"/>
    <property type="match status" value="1"/>
</dbReference>
<evidence type="ECO:0000256" key="5">
    <source>
        <dbReference type="ARBA" id="ARBA00023136"/>
    </source>
</evidence>
<dbReference type="OrthoDB" id="9810654at2"/>
<feature type="transmembrane region" description="Helical" evidence="6">
    <location>
        <begin position="295"/>
        <end position="322"/>
    </location>
</feature>
<accession>A0A1M7SY00</accession>
<comment type="subcellular location">
    <subcellularLocation>
        <location evidence="1">Cell membrane</location>
        <topology evidence="1">Multi-pass membrane protein</topology>
    </subcellularLocation>
</comment>
<dbReference type="InterPro" id="IPR022791">
    <property type="entry name" value="L-PG_synthase/AglD"/>
</dbReference>
<proteinExistence type="predicted"/>
<feature type="transmembrane region" description="Helical" evidence="6">
    <location>
        <begin position="40"/>
        <end position="58"/>
    </location>
</feature>
<keyword evidence="4 6" id="KW-1133">Transmembrane helix</keyword>
<keyword evidence="2" id="KW-1003">Cell membrane</keyword>
<dbReference type="GO" id="GO:0005886">
    <property type="term" value="C:plasma membrane"/>
    <property type="evidence" value="ECO:0007669"/>
    <property type="project" value="UniProtKB-SubCell"/>
</dbReference>
<protein>
    <recommendedName>
        <fullName evidence="9">Lysylphosphatidylglycerol synthase TM region</fullName>
    </recommendedName>
</protein>
<evidence type="ECO:0000256" key="2">
    <source>
        <dbReference type="ARBA" id="ARBA00022475"/>
    </source>
</evidence>
<feature type="transmembrane region" description="Helical" evidence="6">
    <location>
        <begin position="7"/>
        <end position="28"/>
    </location>
</feature>
<keyword evidence="3 6" id="KW-0812">Transmembrane</keyword>
<dbReference type="Pfam" id="PF03706">
    <property type="entry name" value="LPG_synthase_TM"/>
    <property type="match status" value="1"/>
</dbReference>
<evidence type="ECO:0000256" key="6">
    <source>
        <dbReference type="SAM" id="Phobius"/>
    </source>
</evidence>